<accession>A0A9D4HVR7</accession>
<comment type="subcellular location">
    <subcellularLocation>
        <location evidence="1">Cytoplasm</location>
        <location evidence="1">Cytoskeleton</location>
        <location evidence="1">Microtubule organizing center</location>
        <location evidence="1">Centrosome</location>
    </subcellularLocation>
</comment>
<evidence type="ECO:0000256" key="5">
    <source>
        <dbReference type="ARBA" id="ARBA00023054"/>
    </source>
</evidence>
<keyword evidence="6" id="KW-0206">Cytoskeleton</keyword>
<organism evidence="10 11">
    <name type="scientific">Dreissena polymorpha</name>
    <name type="common">Zebra mussel</name>
    <name type="synonym">Mytilus polymorpha</name>
    <dbReference type="NCBI Taxonomy" id="45954"/>
    <lineage>
        <taxon>Eukaryota</taxon>
        <taxon>Metazoa</taxon>
        <taxon>Spiralia</taxon>
        <taxon>Lophotrochozoa</taxon>
        <taxon>Mollusca</taxon>
        <taxon>Bivalvia</taxon>
        <taxon>Autobranchia</taxon>
        <taxon>Heteroconchia</taxon>
        <taxon>Euheterodonta</taxon>
        <taxon>Imparidentia</taxon>
        <taxon>Neoheterodontei</taxon>
        <taxon>Myida</taxon>
        <taxon>Dreissenoidea</taxon>
        <taxon>Dreissenidae</taxon>
        <taxon>Dreissena</taxon>
    </lineage>
</organism>
<dbReference type="InterPro" id="IPR024957">
    <property type="entry name" value="Cep57_MT-bd_dom"/>
</dbReference>
<evidence type="ECO:0000256" key="7">
    <source>
        <dbReference type="SAM" id="MobiDB-lite"/>
    </source>
</evidence>
<feature type="domain" description="Cep57 centrosome microtubule-binding" evidence="8">
    <location>
        <begin position="542"/>
        <end position="612"/>
    </location>
</feature>
<evidence type="ECO:0000256" key="2">
    <source>
        <dbReference type="ARBA" id="ARBA00008179"/>
    </source>
</evidence>
<keyword evidence="3" id="KW-0963">Cytoplasm</keyword>
<evidence type="ECO:0000256" key="6">
    <source>
        <dbReference type="ARBA" id="ARBA00023212"/>
    </source>
</evidence>
<dbReference type="EMBL" id="JAIWYP010000011">
    <property type="protein sequence ID" value="KAH3734483.1"/>
    <property type="molecule type" value="Genomic_DNA"/>
</dbReference>
<comment type="caution">
    <text evidence="10">The sequence shown here is derived from an EMBL/GenBank/DDBJ whole genome shotgun (WGS) entry which is preliminary data.</text>
</comment>
<dbReference type="GO" id="GO:0005874">
    <property type="term" value="C:microtubule"/>
    <property type="evidence" value="ECO:0007669"/>
    <property type="project" value="UniProtKB-KW"/>
</dbReference>
<feature type="compositionally biased region" description="Polar residues" evidence="7">
    <location>
        <begin position="170"/>
        <end position="184"/>
    </location>
</feature>
<evidence type="ECO:0000256" key="1">
    <source>
        <dbReference type="ARBA" id="ARBA00004300"/>
    </source>
</evidence>
<dbReference type="GO" id="GO:0008017">
    <property type="term" value="F:microtubule binding"/>
    <property type="evidence" value="ECO:0007669"/>
    <property type="project" value="InterPro"/>
</dbReference>
<dbReference type="GO" id="GO:0005813">
    <property type="term" value="C:centrosome"/>
    <property type="evidence" value="ECO:0007669"/>
    <property type="project" value="UniProtKB-SubCell"/>
</dbReference>
<comment type="similarity">
    <text evidence="2">Belongs to the translokin family.</text>
</comment>
<feature type="region of interest" description="Disordered" evidence="7">
    <location>
        <begin position="91"/>
        <end position="116"/>
    </location>
</feature>
<feature type="region of interest" description="Disordered" evidence="7">
    <location>
        <begin position="605"/>
        <end position="656"/>
    </location>
</feature>
<name>A0A9D4HVR7_DREPO</name>
<dbReference type="Proteomes" id="UP000828390">
    <property type="component" value="Unassembled WGS sequence"/>
</dbReference>
<keyword evidence="4" id="KW-0493">Microtubule</keyword>
<dbReference type="Pfam" id="PF06657">
    <property type="entry name" value="Cep57_MT_bd"/>
    <property type="match status" value="1"/>
</dbReference>
<dbReference type="Pfam" id="PF14073">
    <property type="entry name" value="Cep57_CLD"/>
    <property type="match status" value="1"/>
</dbReference>
<reference evidence="10" key="1">
    <citation type="journal article" date="2019" name="bioRxiv">
        <title>The Genome of the Zebra Mussel, Dreissena polymorpha: A Resource for Invasive Species Research.</title>
        <authorList>
            <person name="McCartney M.A."/>
            <person name="Auch B."/>
            <person name="Kono T."/>
            <person name="Mallez S."/>
            <person name="Zhang Y."/>
            <person name="Obille A."/>
            <person name="Becker A."/>
            <person name="Abrahante J.E."/>
            <person name="Garbe J."/>
            <person name="Badalamenti J.P."/>
            <person name="Herman A."/>
            <person name="Mangelson H."/>
            <person name="Liachko I."/>
            <person name="Sullivan S."/>
            <person name="Sone E.D."/>
            <person name="Koren S."/>
            <person name="Silverstein K.A.T."/>
            <person name="Beckman K.B."/>
            <person name="Gohl D.M."/>
        </authorList>
    </citation>
    <scope>NUCLEOTIDE SEQUENCE</scope>
    <source>
        <strain evidence="10">Duluth1</strain>
        <tissue evidence="10">Whole animal</tissue>
    </source>
</reference>
<reference evidence="10" key="2">
    <citation type="submission" date="2020-11" db="EMBL/GenBank/DDBJ databases">
        <authorList>
            <person name="McCartney M.A."/>
            <person name="Auch B."/>
            <person name="Kono T."/>
            <person name="Mallez S."/>
            <person name="Becker A."/>
            <person name="Gohl D.M."/>
            <person name="Silverstein K.A.T."/>
            <person name="Koren S."/>
            <person name="Bechman K.B."/>
            <person name="Herman A."/>
            <person name="Abrahante J.E."/>
            <person name="Garbe J."/>
        </authorList>
    </citation>
    <scope>NUCLEOTIDE SEQUENCE</scope>
    <source>
        <strain evidence="10">Duluth1</strain>
        <tissue evidence="10">Whole animal</tissue>
    </source>
</reference>
<feature type="domain" description="Cep57 centrosome localisation" evidence="9">
    <location>
        <begin position="121"/>
        <end position="281"/>
    </location>
</feature>
<dbReference type="PANTHER" id="PTHR19336:SF9">
    <property type="entry name" value="SPINDLE POLE BODY PROTEIN PPC89"/>
    <property type="match status" value="1"/>
</dbReference>
<keyword evidence="5" id="KW-0175">Coiled coil</keyword>
<dbReference type="AlphaFoldDB" id="A0A9D4HVR7"/>
<feature type="compositionally biased region" description="Basic and acidic residues" evidence="7">
    <location>
        <begin position="151"/>
        <end position="169"/>
    </location>
</feature>
<evidence type="ECO:0008006" key="12">
    <source>
        <dbReference type="Google" id="ProtNLM"/>
    </source>
</evidence>
<feature type="region of interest" description="Disordered" evidence="7">
    <location>
        <begin position="458"/>
        <end position="480"/>
    </location>
</feature>
<evidence type="ECO:0000256" key="4">
    <source>
        <dbReference type="ARBA" id="ARBA00022701"/>
    </source>
</evidence>
<dbReference type="InterPro" id="IPR025913">
    <property type="entry name" value="Cep57_CLD"/>
</dbReference>
<proteinExistence type="inferred from homology"/>
<dbReference type="GO" id="GO:0042802">
    <property type="term" value="F:identical protein binding"/>
    <property type="evidence" value="ECO:0007669"/>
    <property type="project" value="InterPro"/>
</dbReference>
<evidence type="ECO:0000313" key="11">
    <source>
        <dbReference type="Proteomes" id="UP000828390"/>
    </source>
</evidence>
<evidence type="ECO:0000259" key="9">
    <source>
        <dbReference type="Pfam" id="PF14073"/>
    </source>
</evidence>
<dbReference type="GO" id="GO:0043015">
    <property type="term" value="F:gamma-tubulin binding"/>
    <property type="evidence" value="ECO:0007669"/>
    <property type="project" value="InterPro"/>
</dbReference>
<dbReference type="Gene3D" id="1.20.58.90">
    <property type="match status" value="1"/>
</dbReference>
<gene>
    <name evidence="10" type="ORF">DPMN_040922</name>
</gene>
<evidence type="ECO:0000313" key="10">
    <source>
        <dbReference type="EMBL" id="KAH3734483.1"/>
    </source>
</evidence>
<dbReference type="InterPro" id="IPR051756">
    <property type="entry name" value="Centrosomal_MT-associated"/>
</dbReference>
<keyword evidence="11" id="KW-1185">Reference proteome</keyword>
<evidence type="ECO:0000256" key="3">
    <source>
        <dbReference type="ARBA" id="ARBA00022490"/>
    </source>
</evidence>
<feature type="region of interest" description="Disordered" evidence="7">
    <location>
        <begin position="15"/>
        <end position="48"/>
    </location>
</feature>
<sequence length="710" mass="79856">MMMYDCADLGSISLESGSDSSHLRSRSNSINSLNSINSSKSGLSSSSGEEYVVTLVPSANRNFSTLLMGKSPGKRGSSNFMEVEESTMYENYPPRKPFINDPYERPPYKPVSTYPEGNRTAVVDALRNLQHKIHALELERTTAEDKLKSLARETSKYQDTLQRESEQRKPSQTSVSKHNQELESQLSVAETRCQLLEKQLENMRNMVSNAEKVKISAISKTIELDRLQEPVEHSSSFQENLRKIAELERDHMKLTANRNPCREQDTGERHHRKVIVEKAAESFGGGMWRCHGWGGVMWGWGHGYVGMMSCGYGDCVMWGWSLGWLGYVVMWVVGSCAGWGHGWVMWGWGYVGSWGVIGVMLVVSHGGHGWGWCNVSDVGDGVMWGMEWGHERLKENWVMQIMWGMEDMLGWVANKNPQFPRVNLSLKGLLILSVQKANRILQEADEKEREFKKPHKVKRATKKKKKVVSKKSGHCHKTDPAKHYRLNLNDIPFVAGKNTGPSYSVGANVQNVLSLMKSHNMALCSRATYAGGSCGSSTPSSSESSSPSTEHDLAEILIQLQDEFHQMSFEHQELSKEISDSEDPRMREDMERELEALVSRMEAKSLQISKIRGHQEKVANKKKKKSRRNSDGDEYSTPRSGHRYAHPRVSASPSPVYSGEVEVTTTIKPRGAGAGVVQIRPSSAREISLNVLKDMKKLQSTLRKDDLCWK</sequence>
<protein>
    <recommendedName>
        <fullName evidence="12">Centrosomal protein of 57 kDa</fullName>
    </recommendedName>
</protein>
<feature type="compositionally biased region" description="Basic residues" evidence="7">
    <location>
        <begin position="458"/>
        <end position="475"/>
    </location>
</feature>
<feature type="region of interest" description="Disordered" evidence="7">
    <location>
        <begin position="151"/>
        <end position="184"/>
    </location>
</feature>
<evidence type="ECO:0000259" key="8">
    <source>
        <dbReference type="Pfam" id="PF06657"/>
    </source>
</evidence>
<dbReference type="PANTHER" id="PTHR19336">
    <property type="entry name" value="UNCHARACTERIZED DUF1167"/>
    <property type="match status" value="1"/>
</dbReference>